<dbReference type="AlphaFoldDB" id="A0A0D7AZ62"/>
<evidence type="ECO:0000256" key="1">
    <source>
        <dbReference type="SAM" id="MobiDB-lite"/>
    </source>
</evidence>
<dbReference type="Proteomes" id="UP000054007">
    <property type="component" value="Unassembled WGS sequence"/>
</dbReference>
<reference evidence="2 3" key="1">
    <citation type="journal article" date="2015" name="Fungal Genet. Biol.">
        <title>Evolution of novel wood decay mechanisms in Agaricales revealed by the genome sequences of Fistulina hepatica and Cylindrobasidium torrendii.</title>
        <authorList>
            <person name="Floudas D."/>
            <person name="Held B.W."/>
            <person name="Riley R."/>
            <person name="Nagy L.G."/>
            <person name="Koehler G."/>
            <person name="Ransdell A.S."/>
            <person name="Younus H."/>
            <person name="Chow J."/>
            <person name="Chiniquy J."/>
            <person name="Lipzen A."/>
            <person name="Tritt A."/>
            <person name="Sun H."/>
            <person name="Haridas S."/>
            <person name="LaButti K."/>
            <person name="Ohm R.A."/>
            <person name="Kues U."/>
            <person name="Blanchette R.A."/>
            <person name="Grigoriev I.V."/>
            <person name="Minto R.E."/>
            <person name="Hibbett D.S."/>
        </authorList>
    </citation>
    <scope>NUCLEOTIDE SEQUENCE [LARGE SCALE GENOMIC DNA]</scope>
    <source>
        <strain evidence="2 3">FP15055 ss-10</strain>
    </source>
</reference>
<protein>
    <recommendedName>
        <fullName evidence="4">Histone deacetylase complex subunit SAP30 Sin3 binding domain-containing protein</fullName>
    </recommendedName>
</protein>
<feature type="compositionally biased region" description="Basic and acidic residues" evidence="1">
    <location>
        <begin position="131"/>
        <end position="156"/>
    </location>
</feature>
<dbReference type="EMBL" id="KN880710">
    <property type="protein sequence ID" value="KIY63240.1"/>
    <property type="molecule type" value="Genomic_DNA"/>
</dbReference>
<feature type="region of interest" description="Disordered" evidence="1">
    <location>
        <begin position="1"/>
        <end position="63"/>
    </location>
</feature>
<proteinExistence type="predicted"/>
<name>A0A0D7AZ62_9AGAR</name>
<gene>
    <name evidence="2" type="ORF">CYLTODRAFT_426263</name>
</gene>
<dbReference type="STRING" id="1314674.A0A0D7AZ62"/>
<feature type="compositionally biased region" description="Pro residues" evidence="1">
    <location>
        <begin position="100"/>
        <end position="109"/>
    </location>
</feature>
<feature type="compositionally biased region" description="Polar residues" evidence="1">
    <location>
        <begin position="1"/>
        <end position="10"/>
    </location>
</feature>
<feature type="region of interest" description="Disordered" evidence="1">
    <location>
        <begin position="98"/>
        <end position="172"/>
    </location>
</feature>
<organism evidence="2 3">
    <name type="scientific">Cylindrobasidium torrendii FP15055 ss-10</name>
    <dbReference type="NCBI Taxonomy" id="1314674"/>
    <lineage>
        <taxon>Eukaryota</taxon>
        <taxon>Fungi</taxon>
        <taxon>Dikarya</taxon>
        <taxon>Basidiomycota</taxon>
        <taxon>Agaricomycotina</taxon>
        <taxon>Agaricomycetes</taxon>
        <taxon>Agaricomycetidae</taxon>
        <taxon>Agaricales</taxon>
        <taxon>Marasmiineae</taxon>
        <taxon>Physalacriaceae</taxon>
        <taxon>Cylindrobasidium</taxon>
    </lineage>
</organism>
<evidence type="ECO:0000313" key="2">
    <source>
        <dbReference type="EMBL" id="KIY63240.1"/>
    </source>
</evidence>
<dbReference type="OrthoDB" id="3361956at2759"/>
<sequence length="226" mass="25166">MSVLSMQSRSRPAPRKKPSDDAAYFGPSTSTLKRPATERPEPDNRVKRKRIDGPGTASGFREPLDMENRISLVEFEKMSTPTLYRYLMTYNIIPTISPSPLGPEDPPSPASLGLPPAGRQPSPAASVASTVRDRDNNAKEKDANNNKDGKDKDVHAARRRSSRLIEDDQPPTRMPIRADVQELHSVLAAIADRHFRDSLSVTSREEVDTLASFMCAVERHKGRMKY</sequence>
<accession>A0A0D7AZ62</accession>
<keyword evidence="3" id="KW-1185">Reference proteome</keyword>
<evidence type="ECO:0000313" key="3">
    <source>
        <dbReference type="Proteomes" id="UP000054007"/>
    </source>
</evidence>
<feature type="compositionally biased region" description="Basic and acidic residues" evidence="1">
    <location>
        <begin position="35"/>
        <end position="45"/>
    </location>
</feature>
<evidence type="ECO:0008006" key="4">
    <source>
        <dbReference type="Google" id="ProtNLM"/>
    </source>
</evidence>